<keyword evidence="2" id="KW-0732">Signal</keyword>
<evidence type="ECO:0000259" key="3">
    <source>
        <dbReference type="PROSITE" id="PS51724"/>
    </source>
</evidence>
<organism evidence="4 5">
    <name type="scientific">Mesobaculum littorinae</name>
    <dbReference type="NCBI Taxonomy" id="2486419"/>
    <lineage>
        <taxon>Bacteria</taxon>
        <taxon>Pseudomonadati</taxon>
        <taxon>Pseudomonadota</taxon>
        <taxon>Alphaproteobacteria</taxon>
        <taxon>Rhodobacterales</taxon>
        <taxon>Roseobacteraceae</taxon>
        <taxon>Mesobaculum</taxon>
    </lineage>
</organism>
<feature type="chain" id="PRO_5019499590" description="SPOR domain-containing protein" evidence="2">
    <location>
        <begin position="25"/>
        <end position="455"/>
    </location>
</feature>
<keyword evidence="5" id="KW-1185">Reference proteome</keyword>
<name>A0A438AIL0_9RHOB</name>
<protein>
    <recommendedName>
        <fullName evidence="3">SPOR domain-containing protein</fullName>
    </recommendedName>
</protein>
<feature type="compositionally biased region" description="Low complexity" evidence="1">
    <location>
        <begin position="149"/>
        <end position="164"/>
    </location>
</feature>
<dbReference type="SUPFAM" id="SSF110997">
    <property type="entry name" value="Sporulation related repeat"/>
    <property type="match status" value="1"/>
</dbReference>
<dbReference type="Proteomes" id="UP000285908">
    <property type="component" value="Unassembled WGS sequence"/>
</dbReference>
<dbReference type="RefSeq" id="WP_127905660.1">
    <property type="nucleotide sequence ID" value="NZ_RQXX01000002.1"/>
</dbReference>
<feature type="region of interest" description="Disordered" evidence="1">
    <location>
        <begin position="340"/>
        <end position="383"/>
    </location>
</feature>
<evidence type="ECO:0000313" key="4">
    <source>
        <dbReference type="EMBL" id="RVV98427.1"/>
    </source>
</evidence>
<dbReference type="InterPro" id="IPR007730">
    <property type="entry name" value="SPOR-like_dom"/>
</dbReference>
<dbReference type="OrthoDB" id="7843142at2"/>
<dbReference type="Gene3D" id="3.30.70.1070">
    <property type="entry name" value="Sporulation related repeat"/>
    <property type="match status" value="1"/>
</dbReference>
<evidence type="ECO:0000256" key="1">
    <source>
        <dbReference type="SAM" id="MobiDB-lite"/>
    </source>
</evidence>
<reference evidence="4 5" key="1">
    <citation type="submission" date="2018-11" db="EMBL/GenBank/DDBJ databases">
        <title>Mesobaculum littorinae gen. nov., sp. nov., isolated from Littorina scabra that represents a novel genus of the order Rhodobacteraceae.</title>
        <authorList>
            <person name="Li F."/>
        </authorList>
    </citation>
    <scope>NUCLEOTIDE SEQUENCE [LARGE SCALE GENOMIC DNA]</scope>
    <source>
        <strain evidence="4 5">M0103</strain>
    </source>
</reference>
<feature type="signal peptide" evidence="2">
    <location>
        <begin position="1"/>
        <end position="24"/>
    </location>
</feature>
<accession>A0A438AIL0</accession>
<dbReference type="AlphaFoldDB" id="A0A438AIL0"/>
<dbReference type="GO" id="GO:0042834">
    <property type="term" value="F:peptidoglycan binding"/>
    <property type="evidence" value="ECO:0007669"/>
    <property type="project" value="InterPro"/>
</dbReference>
<gene>
    <name evidence="4" type="ORF">EKE94_05765</name>
</gene>
<feature type="region of interest" description="Disordered" evidence="1">
    <location>
        <begin position="68"/>
        <end position="185"/>
    </location>
</feature>
<dbReference type="EMBL" id="RQXX01000002">
    <property type="protein sequence ID" value="RVV98427.1"/>
    <property type="molecule type" value="Genomic_DNA"/>
</dbReference>
<feature type="compositionally biased region" description="Basic and acidic residues" evidence="1">
    <location>
        <begin position="68"/>
        <end position="77"/>
    </location>
</feature>
<evidence type="ECO:0000313" key="5">
    <source>
        <dbReference type="Proteomes" id="UP000285908"/>
    </source>
</evidence>
<dbReference type="Pfam" id="PF05036">
    <property type="entry name" value="SPOR"/>
    <property type="match status" value="1"/>
</dbReference>
<dbReference type="InterPro" id="IPR036680">
    <property type="entry name" value="SPOR-like_sf"/>
</dbReference>
<proteinExistence type="predicted"/>
<evidence type="ECO:0000256" key="2">
    <source>
        <dbReference type="SAM" id="SignalP"/>
    </source>
</evidence>
<dbReference type="PROSITE" id="PS51724">
    <property type="entry name" value="SPOR"/>
    <property type="match status" value="1"/>
</dbReference>
<sequence length="455" mass="47792">MTRHGRFALALIAATIGLGAPVLAQDGPAETPPDRFEGREYVDSAGCVFVRAGYDGAVTWVPRLTADREPLCGRDPTEVTSGTGAPAAPAPLPQVATDTAPSVAPPPQGARAATRDTAQASTTDAPRDGAEDATDVADAAADTARDDGAPVVAAEPAADPASSPFRRADTLRDAKSPQIADRGTRATRTRAATVRQRTAHAAAPVPRSIRKTYPAPVHKVRNVTVSPKAAATAAMLPDVVQAPQPRPVTTPKGYEPAWEDGRLNPHRGKQTFSGAVQTALVWTQTVPRRLVDKRTGRDVTRDYNYLVFPYTDYHKQQRDLEGGLHVVVRTQSGDRMIVEKSRLRTRSGTSLQGGAAVVPSSKSSVTPRTPAGPAPRHTAQSAAGGAGRYVQVGSFANAANAEATAQRLSGAGYPVRMARSGGLRVVMAGPFTEAAALQQALTAARRSGFRDAFVR</sequence>
<feature type="compositionally biased region" description="Basic and acidic residues" evidence="1">
    <location>
        <begin position="166"/>
        <end position="175"/>
    </location>
</feature>
<feature type="domain" description="SPOR" evidence="3">
    <location>
        <begin position="382"/>
        <end position="455"/>
    </location>
</feature>
<comment type="caution">
    <text evidence="4">The sequence shown here is derived from an EMBL/GenBank/DDBJ whole genome shotgun (WGS) entry which is preliminary data.</text>
</comment>